<evidence type="ECO:0000313" key="15">
    <source>
        <dbReference type="Proteomes" id="UP000325003"/>
    </source>
</evidence>
<evidence type="ECO:0000256" key="6">
    <source>
        <dbReference type="ARBA" id="ARBA00022989"/>
    </source>
</evidence>
<keyword evidence="14" id="KW-0966">Cell projection</keyword>
<feature type="domain" description="Flagellar M-ring N-terminal" evidence="12">
    <location>
        <begin position="46"/>
        <end position="220"/>
    </location>
</feature>
<name>A0A5B1LDM0_9ACTN</name>
<comment type="similarity">
    <text evidence="3 9">Belongs to the FliF family.</text>
</comment>
<evidence type="ECO:0000256" key="1">
    <source>
        <dbReference type="ARBA" id="ARBA00004117"/>
    </source>
</evidence>
<dbReference type="InterPro" id="IPR045851">
    <property type="entry name" value="AMP-bd_C_sf"/>
</dbReference>
<dbReference type="InterPro" id="IPR006182">
    <property type="entry name" value="FliF_N_dom"/>
</dbReference>
<accession>A0A5B1LDM0</accession>
<dbReference type="Pfam" id="PF08345">
    <property type="entry name" value="YscJ_FliF_C"/>
    <property type="match status" value="1"/>
</dbReference>
<evidence type="ECO:0000256" key="8">
    <source>
        <dbReference type="ARBA" id="ARBA00023143"/>
    </source>
</evidence>
<evidence type="ECO:0000256" key="9">
    <source>
        <dbReference type="PIRNR" id="PIRNR004862"/>
    </source>
</evidence>
<dbReference type="InterPro" id="IPR043427">
    <property type="entry name" value="YscJ/FliF"/>
</dbReference>
<dbReference type="AlphaFoldDB" id="A0A5B1LDM0"/>
<dbReference type="RefSeq" id="WP_149729277.1">
    <property type="nucleotide sequence ID" value="NZ_VUJV01000005.1"/>
</dbReference>
<reference evidence="14 15" key="2">
    <citation type="submission" date="2019-09" db="EMBL/GenBank/DDBJ databases">
        <authorList>
            <person name="Jin C."/>
        </authorList>
    </citation>
    <scope>NUCLEOTIDE SEQUENCE [LARGE SCALE GENOMIC DNA]</scope>
    <source>
        <strain evidence="14 15">BN130099</strain>
    </source>
</reference>
<dbReference type="InterPro" id="IPR000067">
    <property type="entry name" value="FlgMring_FliF"/>
</dbReference>
<keyword evidence="14" id="KW-0969">Cilium</keyword>
<feature type="domain" description="Flagellar M-ring C-terminal" evidence="13">
    <location>
        <begin position="253"/>
        <end position="406"/>
    </location>
</feature>
<dbReference type="PRINTS" id="PR01009">
    <property type="entry name" value="FLGMRINGFLIF"/>
</dbReference>
<keyword evidence="8 9" id="KW-0975">Bacterial flagellum</keyword>
<dbReference type="NCBIfam" id="TIGR00206">
    <property type="entry name" value="fliF"/>
    <property type="match status" value="1"/>
</dbReference>
<keyword evidence="6 11" id="KW-1133">Transmembrane helix</keyword>
<keyword evidence="14" id="KW-0282">Flagellum</keyword>
<dbReference type="PANTHER" id="PTHR30046">
    <property type="entry name" value="FLAGELLAR M-RING PROTEIN"/>
    <property type="match status" value="1"/>
</dbReference>
<evidence type="ECO:0000259" key="13">
    <source>
        <dbReference type="Pfam" id="PF08345"/>
    </source>
</evidence>
<comment type="caution">
    <text evidence="14">The sequence shown here is derived from an EMBL/GenBank/DDBJ whole genome shotgun (WGS) entry which is preliminary data.</text>
</comment>
<feature type="region of interest" description="Disordered" evidence="10">
    <location>
        <begin position="277"/>
        <end position="341"/>
    </location>
</feature>
<dbReference type="PANTHER" id="PTHR30046:SF0">
    <property type="entry name" value="FLAGELLAR M-RING PROTEIN"/>
    <property type="match status" value="1"/>
</dbReference>
<dbReference type="GO" id="GO:0005886">
    <property type="term" value="C:plasma membrane"/>
    <property type="evidence" value="ECO:0007669"/>
    <property type="project" value="UniProtKB-SubCell"/>
</dbReference>
<sequence length="530" mass="55556">MRTTMNRSLDRARQMFLAMSIGQRMAVIVGTAALLVGGFLVVRWVSTPSYAPLYTDLSGADASAVVDELEAEGVPYKITDGGSTVMVPRSDVYSTRIALSGQGLPAGGDSGYSILDNSDLTTSEFKEQTNFKRAMEGELASTIEAIDGVDNAVVHLSIPEKQVFSDDAADPTASVLVDTEQGSTLAPEQVQAVVHLVASSIEGLDPKAVTVADSTGTVLTSPDTEDGVGGASTQAALVREYEEGLRAEIQSVLDRVVGPGNSTLSVTATLNFDTAVTDTRTYQKPEKNTPPISESTSTETYNGSGNPNNTNGGVVGPDGQMDPTGNGSGEDASYENSQVTRDNPVGEVVEHRESAPGSVQNINIGVALDATKAASVQEGVVRDLIAAAIGINAKRGDKIAVSKIPFDRSGEEAAAAELAAADAADARTERNNILMAVALSLGIALLILMAWFQAHRRAKRREKATTYVVEQLRADAAARAVAVEPAPAMAVLEASTDNEASALQDELQALVEKQPEDVAALLRGWLVDPR</sequence>
<feature type="transmembrane region" description="Helical" evidence="11">
    <location>
        <begin position="433"/>
        <end position="452"/>
    </location>
</feature>
<proteinExistence type="inferred from homology"/>
<feature type="transmembrane region" description="Helical" evidence="11">
    <location>
        <begin position="21"/>
        <end position="45"/>
    </location>
</feature>
<keyword evidence="15" id="KW-1185">Reference proteome</keyword>
<dbReference type="EMBL" id="VUJV01000005">
    <property type="protein sequence ID" value="KAA1417707.1"/>
    <property type="molecule type" value="Genomic_DNA"/>
</dbReference>
<dbReference type="GO" id="GO:0009431">
    <property type="term" value="C:bacterial-type flagellum basal body, MS ring"/>
    <property type="evidence" value="ECO:0007669"/>
    <property type="project" value="InterPro"/>
</dbReference>
<evidence type="ECO:0000259" key="12">
    <source>
        <dbReference type="Pfam" id="PF01514"/>
    </source>
</evidence>
<dbReference type="Proteomes" id="UP000325003">
    <property type="component" value="Unassembled WGS sequence"/>
</dbReference>
<dbReference type="Pfam" id="PF01514">
    <property type="entry name" value="YscJ_FliF"/>
    <property type="match status" value="1"/>
</dbReference>
<dbReference type="Gene3D" id="3.30.300.30">
    <property type="match status" value="1"/>
</dbReference>
<feature type="compositionally biased region" description="Low complexity" evidence="10">
    <location>
        <begin position="293"/>
        <end position="312"/>
    </location>
</feature>
<dbReference type="GO" id="GO:0003774">
    <property type="term" value="F:cytoskeletal motor activity"/>
    <property type="evidence" value="ECO:0007669"/>
    <property type="project" value="InterPro"/>
</dbReference>
<evidence type="ECO:0000256" key="3">
    <source>
        <dbReference type="ARBA" id="ARBA00007971"/>
    </source>
</evidence>
<evidence type="ECO:0000256" key="5">
    <source>
        <dbReference type="ARBA" id="ARBA00022692"/>
    </source>
</evidence>
<organism evidence="14 15">
    <name type="scientific">Nocardioides humilatus</name>
    <dbReference type="NCBI Taxonomy" id="2607660"/>
    <lineage>
        <taxon>Bacteria</taxon>
        <taxon>Bacillati</taxon>
        <taxon>Actinomycetota</taxon>
        <taxon>Actinomycetes</taxon>
        <taxon>Propionibacteriales</taxon>
        <taxon>Nocardioidaceae</taxon>
        <taxon>Nocardioides</taxon>
    </lineage>
</organism>
<evidence type="ECO:0000256" key="10">
    <source>
        <dbReference type="SAM" id="MobiDB-lite"/>
    </source>
</evidence>
<evidence type="ECO:0000256" key="7">
    <source>
        <dbReference type="ARBA" id="ARBA00023136"/>
    </source>
</evidence>
<comment type="function">
    <text evidence="9">The M ring may be actively involved in energy transduction.</text>
</comment>
<keyword evidence="7 11" id="KW-0472">Membrane</keyword>
<keyword evidence="4" id="KW-1003">Cell membrane</keyword>
<evidence type="ECO:0000256" key="4">
    <source>
        <dbReference type="ARBA" id="ARBA00022475"/>
    </source>
</evidence>
<protein>
    <recommendedName>
        <fullName evidence="9">Flagellar M-ring protein</fullName>
    </recommendedName>
</protein>
<evidence type="ECO:0000313" key="14">
    <source>
        <dbReference type="EMBL" id="KAA1417707.1"/>
    </source>
</evidence>
<dbReference type="InterPro" id="IPR013556">
    <property type="entry name" value="Flag_M-ring_C"/>
</dbReference>
<dbReference type="GO" id="GO:0071973">
    <property type="term" value="P:bacterial-type flagellum-dependent cell motility"/>
    <property type="evidence" value="ECO:0007669"/>
    <property type="project" value="InterPro"/>
</dbReference>
<evidence type="ECO:0000256" key="2">
    <source>
        <dbReference type="ARBA" id="ARBA00004651"/>
    </source>
</evidence>
<reference evidence="14 15" key="1">
    <citation type="submission" date="2019-09" db="EMBL/GenBank/DDBJ databases">
        <title>Nocardioides panacisoli sp. nov., isolated from the soil of a ginseng field.</title>
        <authorList>
            <person name="Cho C."/>
        </authorList>
    </citation>
    <scope>NUCLEOTIDE SEQUENCE [LARGE SCALE GENOMIC DNA]</scope>
    <source>
        <strain evidence="14 15">BN130099</strain>
    </source>
</reference>
<comment type="subcellular location">
    <subcellularLocation>
        <location evidence="1 9">Bacterial flagellum basal body</location>
    </subcellularLocation>
    <subcellularLocation>
        <location evidence="2">Cell membrane</location>
        <topology evidence="2">Multi-pass membrane protein</topology>
    </subcellularLocation>
</comment>
<evidence type="ECO:0000256" key="11">
    <source>
        <dbReference type="SAM" id="Phobius"/>
    </source>
</evidence>
<dbReference type="PIRSF" id="PIRSF004862">
    <property type="entry name" value="FliF"/>
    <property type="match status" value="1"/>
</dbReference>
<keyword evidence="5 11" id="KW-0812">Transmembrane</keyword>
<gene>
    <name evidence="14" type="primary">fliF</name>
    <name evidence="14" type="ORF">F0U44_15540</name>
</gene>